<evidence type="ECO:0000313" key="2">
    <source>
        <dbReference type="Proteomes" id="UP000503117"/>
    </source>
</evidence>
<keyword evidence="2" id="KW-1185">Reference proteome</keyword>
<sequence>MYQIDVPSASPMLPAGSAPGVAGYFTDGSVAGGIDPTVVPAEFLNAVMLELLGIVTAGGVAPTKGSNGQVLLAIQNLIEARSGNYALDTGAAGAYVVVLSPPLTAYPNGLQVRFRATHPNAGACTLDAGAGVRQLVRDDGAPLQQGDIPNNSVVSATYDKPADVFLLNSVVPSQFGSIAKLNIGAGLINDGAGNLAFNFAGQASANYFYSQF</sequence>
<organism evidence="1 2">
    <name type="scientific">Duganella dendranthematis</name>
    <dbReference type="NCBI Taxonomy" id="2728021"/>
    <lineage>
        <taxon>Bacteria</taxon>
        <taxon>Pseudomonadati</taxon>
        <taxon>Pseudomonadota</taxon>
        <taxon>Betaproteobacteria</taxon>
        <taxon>Burkholderiales</taxon>
        <taxon>Oxalobacteraceae</taxon>
        <taxon>Telluria group</taxon>
        <taxon>Duganella</taxon>
    </lineage>
</organism>
<name>A0ABX6MBV0_9BURK</name>
<evidence type="ECO:0008006" key="3">
    <source>
        <dbReference type="Google" id="ProtNLM"/>
    </source>
</evidence>
<gene>
    <name evidence="1" type="ORF">HH213_17990</name>
</gene>
<protein>
    <recommendedName>
        <fullName evidence="3">Phage tail protein</fullName>
    </recommendedName>
</protein>
<accession>A0ABX6MBV0</accession>
<reference evidence="1 2" key="1">
    <citation type="submission" date="2020-04" db="EMBL/GenBank/DDBJ databases">
        <title>Genome sequencing of novel species.</title>
        <authorList>
            <person name="Heo J."/>
            <person name="Kim S.-J."/>
            <person name="Kim J.-S."/>
            <person name="Hong S.-B."/>
            <person name="Kwon S.-W."/>
        </authorList>
    </citation>
    <scope>NUCLEOTIDE SEQUENCE [LARGE SCALE GENOMIC DNA]</scope>
    <source>
        <strain evidence="1 2">AF9R3</strain>
    </source>
</reference>
<proteinExistence type="predicted"/>
<dbReference type="RefSeq" id="WP_169113131.1">
    <property type="nucleotide sequence ID" value="NZ_CP051684.1"/>
</dbReference>
<dbReference type="EMBL" id="CP051684">
    <property type="protein sequence ID" value="QJD91814.1"/>
    <property type="molecule type" value="Genomic_DNA"/>
</dbReference>
<dbReference type="Proteomes" id="UP000503117">
    <property type="component" value="Chromosome"/>
</dbReference>
<evidence type="ECO:0000313" key="1">
    <source>
        <dbReference type="EMBL" id="QJD91814.1"/>
    </source>
</evidence>